<feature type="compositionally biased region" description="Polar residues" evidence="1">
    <location>
        <begin position="1"/>
        <end position="18"/>
    </location>
</feature>
<evidence type="ECO:0000256" key="1">
    <source>
        <dbReference type="SAM" id="MobiDB-lite"/>
    </source>
</evidence>
<keyword evidence="3" id="KW-1185">Reference proteome</keyword>
<evidence type="ECO:0000313" key="3">
    <source>
        <dbReference type="Proteomes" id="UP000265520"/>
    </source>
</evidence>
<accession>A0A392WII0</accession>
<evidence type="ECO:0000313" key="2">
    <source>
        <dbReference type="EMBL" id="MCI98111.1"/>
    </source>
</evidence>
<dbReference type="EMBL" id="LXQA011464307">
    <property type="protein sequence ID" value="MCI98111.1"/>
    <property type="molecule type" value="Genomic_DNA"/>
</dbReference>
<protein>
    <submittedName>
        <fullName evidence="2">Uncharacterized protein</fullName>
    </submittedName>
</protein>
<organism evidence="2 3">
    <name type="scientific">Trifolium medium</name>
    <dbReference type="NCBI Taxonomy" id="97028"/>
    <lineage>
        <taxon>Eukaryota</taxon>
        <taxon>Viridiplantae</taxon>
        <taxon>Streptophyta</taxon>
        <taxon>Embryophyta</taxon>
        <taxon>Tracheophyta</taxon>
        <taxon>Spermatophyta</taxon>
        <taxon>Magnoliopsida</taxon>
        <taxon>eudicotyledons</taxon>
        <taxon>Gunneridae</taxon>
        <taxon>Pentapetalae</taxon>
        <taxon>rosids</taxon>
        <taxon>fabids</taxon>
        <taxon>Fabales</taxon>
        <taxon>Fabaceae</taxon>
        <taxon>Papilionoideae</taxon>
        <taxon>50 kb inversion clade</taxon>
        <taxon>NPAAA clade</taxon>
        <taxon>Hologalegina</taxon>
        <taxon>IRL clade</taxon>
        <taxon>Trifolieae</taxon>
        <taxon>Trifolium</taxon>
    </lineage>
</organism>
<dbReference type="AlphaFoldDB" id="A0A392WII0"/>
<name>A0A392WII0_9FABA</name>
<feature type="region of interest" description="Disordered" evidence="1">
    <location>
        <begin position="1"/>
        <end position="38"/>
    </location>
</feature>
<feature type="compositionally biased region" description="Polar residues" evidence="1">
    <location>
        <begin position="25"/>
        <end position="38"/>
    </location>
</feature>
<proteinExistence type="predicted"/>
<reference evidence="2 3" key="1">
    <citation type="journal article" date="2018" name="Front. Plant Sci.">
        <title>Red Clover (Trifolium pratense) and Zigzag Clover (T. medium) - A Picture of Genomic Similarities and Differences.</title>
        <authorList>
            <person name="Dluhosova J."/>
            <person name="Istvanek J."/>
            <person name="Nedelnik J."/>
            <person name="Repkova J."/>
        </authorList>
    </citation>
    <scope>NUCLEOTIDE SEQUENCE [LARGE SCALE GENOMIC DNA]</scope>
    <source>
        <strain evidence="3">cv. 10/8</strain>
        <tissue evidence="2">Leaf</tissue>
    </source>
</reference>
<sequence length="38" mass="4043">LLTLKSSPAQSTDWTPTQLGGLLTLKSSPAQSSDWTPQ</sequence>
<comment type="caution">
    <text evidence="2">The sequence shown here is derived from an EMBL/GenBank/DDBJ whole genome shotgun (WGS) entry which is preliminary data.</text>
</comment>
<dbReference type="Proteomes" id="UP000265520">
    <property type="component" value="Unassembled WGS sequence"/>
</dbReference>
<feature type="non-terminal residue" evidence="2">
    <location>
        <position position="1"/>
    </location>
</feature>